<evidence type="ECO:0000256" key="3">
    <source>
        <dbReference type="PROSITE-ProRule" id="PRU00339"/>
    </source>
</evidence>
<dbReference type="Proteomes" id="UP001295423">
    <property type="component" value="Unassembled WGS sequence"/>
</dbReference>
<dbReference type="Pfam" id="PF13181">
    <property type="entry name" value="TPR_8"/>
    <property type="match status" value="1"/>
</dbReference>
<evidence type="ECO:0000259" key="4">
    <source>
        <dbReference type="Pfam" id="PF17874"/>
    </source>
</evidence>
<evidence type="ECO:0000256" key="2">
    <source>
        <dbReference type="ARBA" id="ARBA00022803"/>
    </source>
</evidence>
<evidence type="ECO:0000313" key="6">
    <source>
        <dbReference type="Proteomes" id="UP001295423"/>
    </source>
</evidence>
<dbReference type="Pfam" id="PF13424">
    <property type="entry name" value="TPR_12"/>
    <property type="match status" value="1"/>
</dbReference>
<evidence type="ECO:0000313" key="5">
    <source>
        <dbReference type="EMBL" id="CAJ1947657.1"/>
    </source>
</evidence>
<dbReference type="PROSITE" id="PS50005">
    <property type="entry name" value="TPR"/>
    <property type="match status" value="3"/>
</dbReference>
<dbReference type="Gene3D" id="1.25.40.10">
    <property type="entry name" value="Tetratricopeptide repeat domain"/>
    <property type="match status" value="3"/>
</dbReference>
<keyword evidence="6" id="KW-1185">Reference proteome</keyword>
<feature type="repeat" description="TPR" evidence="3">
    <location>
        <begin position="238"/>
        <end position="271"/>
    </location>
</feature>
<dbReference type="SUPFAM" id="SSF48452">
    <property type="entry name" value="TPR-like"/>
    <property type="match status" value="2"/>
</dbReference>
<feature type="domain" description="MalT-like TPR region" evidence="4">
    <location>
        <begin position="24"/>
        <end position="166"/>
    </location>
</feature>
<dbReference type="InterPro" id="IPR041617">
    <property type="entry name" value="TPR_MalT"/>
</dbReference>
<dbReference type="EMBL" id="CAKOGP040001736">
    <property type="protein sequence ID" value="CAJ1947657.1"/>
    <property type="molecule type" value="Genomic_DNA"/>
</dbReference>
<accession>A0AAD2JGL3</accession>
<name>A0AAD2JGL3_9STRA</name>
<dbReference type="InterPro" id="IPR011990">
    <property type="entry name" value="TPR-like_helical_dom_sf"/>
</dbReference>
<feature type="repeat" description="TPR" evidence="3">
    <location>
        <begin position="11"/>
        <end position="44"/>
    </location>
</feature>
<organism evidence="5 6">
    <name type="scientific">Cylindrotheca closterium</name>
    <dbReference type="NCBI Taxonomy" id="2856"/>
    <lineage>
        <taxon>Eukaryota</taxon>
        <taxon>Sar</taxon>
        <taxon>Stramenopiles</taxon>
        <taxon>Ochrophyta</taxon>
        <taxon>Bacillariophyta</taxon>
        <taxon>Bacillariophyceae</taxon>
        <taxon>Bacillariophycidae</taxon>
        <taxon>Bacillariales</taxon>
        <taxon>Bacillariaceae</taxon>
        <taxon>Cylindrotheca</taxon>
    </lineage>
</organism>
<dbReference type="PANTHER" id="PTHR45641:SF1">
    <property type="entry name" value="AAA+ ATPASE DOMAIN-CONTAINING PROTEIN"/>
    <property type="match status" value="1"/>
</dbReference>
<evidence type="ECO:0000256" key="1">
    <source>
        <dbReference type="ARBA" id="ARBA00022737"/>
    </source>
</evidence>
<dbReference type="PANTHER" id="PTHR45641">
    <property type="entry name" value="TETRATRICOPEPTIDE REPEAT PROTEIN (AFU_ORTHOLOGUE AFUA_6G03870)"/>
    <property type="match status" value="1"/>
</dbReference>
<sequence length="395" mass="44506">MKLGETHADTVKTFKDIGDVFFEEKNFEKAEGMYRKALDIMDDLPPDSADLMHVSQPLMVSLQIQGKLSEAIKIQKDVLSKLLQMHGEDHFQVATIYIGIANLLEDQNRLDDALQMLEKSIETCSRLQGMEDFDRTILGLSLDTKARLLQKQGDFEGAIEILNNVVVIYKETLGEMNLSTADAYETLSKAYLEQEMMDSCINAITKTLEIRRNLLGDDHPSTLQLLVTVEVLKRDKVAKALNEQGLTMKAQGDSDKAIQFFQEALDIYMKTFADHPSAITVYENLSAVKVEQGLLEDGIAASAEALKILRRSRGDDHDATKIRMDAHRSLLKRLLENRSYCDGPRYIFKRGKNAKVLNEQGLAMKAQGDSEKAIQFFQEAVDVYNETYSMPIIPV</sequence>
<dbReference type="AlphaFoldDB" id="A0AAD2JGL3"/>
<dbReference type="InterPro" id="IPR019734">
    <property type="entry name" value="TPR_rpt"/>
</dbReference>
<keyword evidence="1" id="KW-0677">Repeat</keyword>
<feature type="repeat" description="TPR" evidence="3">
    <location>
        <begin position="354"/>
        <end position="387"/>
    </location>
</feature>
<dbReference type="SMART" id="SM00028">
    <property type="entry name" value="TPR"/>
    <property type="match status" value="6"/>
</dbReference>
<protein>
    <recommendedName>
        <fullName evidence="4">MalT-like TPR region domain-containing protein</fullName>
    </recommendedName>
</protein>
<reference evidence="5" key="1">
    <citation type="submission" date="2023-08" db="EMBL/GenBank/DDBJ databases">
        <authorList>
            <person name="Audoor S."/>
            <person name="Bilcke G."/>
        </authorList>
    </citation>
    <scope>NUCLEOTIDE SEQUENCE</scope>
</reference>
<dbReference type="Pfam" id="PF17874">
    <property type="entry name" value="TPR_MalT"/>
    <property type="match status" value="1"/>
</dbReference>
<proteinExistence type="predicted"/>
<comment type="caution">
    <text evidence="5">The sequence shown here is derived from an EMBL/GenBank/DDBJ whole genome shotgun (WGS) entry which is preliminary data.</text>
</comment>
<keyword evidence="2 3" id="KW-0802">TPR repeat</keyword>
<gene>
    <name evidence="5" type="ORF">CYCCA115_LOCUS11243</name>
</gene>